<dbReference type="InterPro" id="IPR051807">
    <property type="entry name" value="Sec-metab_biosynth-assoc"/>
</dbReference>
<protein>
    <recommendedName>
        <fullName evidence="2">YCII-related domain-containing protein</fullName>
    </recommendedName>
</protein>
<proteinExistence type="inferred from homology"/>
<evidence type="ECO:0000313" key="3">
    <source>
        <dbReference type="EMBL" id="GGM08241.1"/>
    </source>
</evidence>
<evidence type="ECO:0000313" key="4">
    <source>
        <dbReference type="Proteomes" id="UP000649829"/>
    </source>
</evidence>
<dbReference type="EMBL" id="BMLF01000002">
    <property type="protein sequence ID" value="GGM08241.1"/>
    <property type="molecule type" value="Genomic_DNA"/>
</dbReference>
<evidence type="ECO:0000259" key="2">
    <source>
        <dbReference type="Pfam" id="PF03795"/>
    </source>
</evidence>
<sequence>MLIALIARDKPGALQTRKDNRDDHLQYIAETGAVFQAGPLLDEAGEMCGSLVILEVEDMAAAQAWADGDPYARAGLFQSVELSAWKKVIG</sequence>
<keyword evidence="4" id="KW-1185">Reference proteome</keyword>
<dbReference type="AlphaFoldDB" id="A0A917T3M9"/>
<dbReference type="PANTHER" id="PTHR33606:SF3">
    <property type="entry name" value="PROTEIN YCII"/>
    <property type="match status" value="1"/>
</dbReference>
<organism evidence="3 4">
    <name type="scientific">Pseudooceanicola nanhaiensis</name>
    <dbReference type="NCBI Taxonomy" id="375761"/>
    <lineage>
        <taxon>Bacteria</taxon>
        <taxon>Pseudomonadati</taxon>
        <taxon>Pseudomonadota</taxon>
        <taxon>Alphaproteobacteria</taxon>
        <taxon>Rhodobacterales</taxon>
        <taxon>Paracoccaceae</taxon>
        <taxon>Pseudooceanicola</taxon>
    </lineage>
</organism>
<feature type="domain" description="YCII-related" evidence="2">
    <location>
        <begin position="1"/>
        <end position="86"/>
    </location>
</feature>
<comment type="similarity">
    <text evidence="1">Belongs to the YciI family.</text>
</comment>
<gene>
    <name evidence="3" type="ORF">GCM10011534_32750</name>
</gene>
<dbReference type="InterPro" id="IPR011008">
    <property type="entry name" value="Dimeric_a/b-barrel"/>
</dbReference>
<dbReference type="Gene3D" id="3.30.70.1060">
    <property type="entry name" value="Dimeric alpha+beta barrel"/>
    <property type="match status" value="1"/>
</dbReference>
<dbReference type="InterPro" id="IPR005545">
    <property type="entry name" value="YCII"/>
</dbReference>
<evidence type="ECO:0000256" key="1">
    <source>
        <dbReference type="ARBA" id="ARBA00007689"/>
    </source>
</evidence>
<accession>A0A917T3M9</accession>
<dbReference type="Pfam" id="PF03795">
    <property type="entry name" value="YCII"/>
    <property type="match status" value="1"/>
</dbReference>
<dbReference type="SUPFAM" id="SSF54909">
    <property type="entry name" value="Dimeric alpha+beta barrel"/>
    <property type="match status" value="1"/>
</dbReference>
<comment type="caution">
    <text evidence="3">The sequence shown here is derived from an EMBL/GenBank/DDBJ whole genome shotgun (WGS) entry which is preliminary data.</text>
</comment>
<dbReference type="PANTHER" id="PTHR33606">
    <property type="entry name" value="PROTEIN YCII"/>
    <property type="match status" value="1"/>
</dbReference>
<name>A0A917T3M9_9RHOB</name>
<dbReference type="RefSeq" id="WP_028286949.1">
    <property type="nucleotide sequence ID" value="NZ_BMLF01000002.1"/>
</dbReference>
<reference evidence="3" key="1">
    <citation type="journal article" date="2014" name="Int. J. Syst. Evol. Microbiol.">
        <title>Complete genome sequence of Corynebacterium casei LMG S-19264T (=DSM 44701T), isolated from a smear-ripened cheese.</title>
        <authorList>
            <consortium name="US DOE Joint Genome Institute (JGI-PGF)"/>
            <person name="Walter F."/>
            <person name="Albersmeier A."/>
            <person name="Kalinowski J."/>
            <person name="Ruckert C."/>
        </authorList>
    </citation>
    <scope>NUCLEOTIDE SEQUENCE</scope>
    <source>
        <strain evidence="3">CGMCC 1.6293</strain>
    </source>
</reference>
<reference evidence="3" key="2">
    <citation type="submission" date="2020-09" db="EMBL/GenBank/DDBJ databases">
        <authorList>
            <person name="Sun Q."/>
            <person name="Zhou Y."/>
        </authorList>
    </citation>
    <scope>NUCLEOTIDE SEQUENCE</scope>
    <source>
        <strain evidence="3">CGMCC 1.6293</strain>
    </source>
</reference>
<dbReference type="Proteomes" id="UP000649829">
    <property type="component" value="Unassembled WGS sequence"/>
</dbReference>